<dbReference type="EMBL" id="ML208284">
    <property type="protein sequence ID" value="TFK72498.1"/>
    <property type="molecule type" value="Genomic_DNA"/>
</dbReference>
<feature type="non-terminal residue" evidence="1">
    <location>
        <position position="394"/>
    </location>
</feature>
<evidence type="ECO:0000313" key="1">
    <source>
        <dbReference type="EMBL" id="TFK72498.1"/>
    </source>
</evidence>
<protein>
    <submittedName>
        <fullName evidence="1">Uncharacterized protein</fullName>
    </submittedName>
</protein>
<organism evidence="1 2">
    <name type="scientific">Pluteus cervinus</name>
    <dbReference type="NCBI Taxonomy" id="181527"/>
    <lineage>
        <taxon>Eukaryota</taxon>
        <taxon>Fungi</taxon>
        <taxon>Dikarya</taxon>
        <taxon>Basidiomycota</taxon>
        <taxon>Agaricomycotina</taxon>
        <taxon>Agaricomycetes</taxon>
        <taxon>Agaricomycetidae</taxon>
        <taxon>Agaricales</taxon>
        <taxon>Pluteineae</taxon>
        <taxon>Pluteaceae</taxon>
        <taxon>Pluteus</taxon>
    </lineage>
</organism>
<sequence length="394" mass="45365">MVADAQKNPPQSLYDKVALLIGDFDRDPRVLQPLEIWWRDHQPWLESCGYILRDRYKPGWVASWTRGVPIPYAEDWVGLREANIIDATRAMDNSVVMLKKVSRSRHPYELQLTTMWNEPPVADHPHNHCVRLIEVLSPPDDEDIDILVLPLLRELISPDFQTVGEAVDFFRQAFEGLNFIHENHVAHRDCNITNILMDARDMYPDGWHVLHTTLAPGPTSYAEPKAAKHFTRTERPPKYYFIDFGISRQYDPSDASPIEGIIRGGDKSPPEYADPSGRCNPFPTDVYSLGNTIRRLFLDGWPEVGIPGYHGLEFIRSLVDDMVQTDPNMRPRMHEVLRRFDKTSRSLSSWKLRSRLAPRKESVFTATSRSWRHWKRAVGFIVHDVPPVPSKISG</sequence>
<dbReference type="Proteomes" id="UP000308600">
    <property type="component" value="Unassembled WGS sequence"/>
</dbReference>
<gene>
    <name evidence="1" type="ORF">BDN72DRAFT_792136</name>
</gene>
<name>A0ACD3B3B4_9AGAR</name>
<accession>A0ACD3B3B4</accession>
<keyword evidence="2" id="KW-1185">Reference proteome</keyword>
<proteinExistence type="predicted"/>
<reference evidence="1 2" key="1">
    <citation type="journal article" date="2019" name="Nat. Ecol. Evol.">
        <title>Megaphylogeny resolves global patterns of mushroom evolution.</title>
        <authorList>
            <person name="Varga T."/>
            <person name="Krizsan K."/>
            <person name="Foldi C."/>
            <person name="Dima B."/>
            <person name="Sanchez-Garcia M."/>
            <person name="Sanchez-Ramirez S."/>
            <person name="Szollosi G.J."/>
            <person name="Szarkandi J.G."/>
            <person name="Papp V."/>
            <person name="Albert L."/>
            <person name="Andreopoulos W."/>
            <person name="Angelini C."/>
            <person name="Antonin V."/>
            <person name="Barry K.W."/>
            <person name="Bougher N.L."/>
            <person name="Buchanan P."/>
            <person name="Buyck B."/>
            <person name="Bense V."/>
            <person name="Catcheside P."/>
            <person name="Chovatia M."/>
            <person name="Cooper J."/>
            <person name="Damon W."/>
            <person name="Desjardin D."/>
            <person name="Finy P."/>
            <person name="Geml J."/>
            <person name="Haridas S."/>
            <person name="Hughes K."/>
            <person name="Justo A."/>
            <person name="Karasinski D."/>
            <person name="Kautmanova I."/>
            <person name="Kiss B."/>
            <person name="Kocsube S."/>
            <person name="Kotiranta H."/>
            <person name="LaButti K.M."/>
            <person name="Lechner B.E."/>
            <person name="Liimatainen K."/>
            <person name="Lipzen A."/>
            <person name="Lukacs Z."/>
            <person name="Mihaltcheva S."/>
            <person name="Morgado L.N."/>
            <person name="Niskanen T."/>
            <person name="Noordeloos M.E."/>
            <person name="Ohm R.A."/>
            <person name="Ortiz-Santana B."/>
            <person name="Ovrebo C."/>
            <person name="Racz N."/>
            <person name="Riley R."/>
            <person name="Savchenko A."/>
            <person name="Shiryaev A."/>
            <person name="Soop K."/>
            <person name="Spirin V."/>
            <person name="Szebenyi C."/>
            <person name="Tomsovsky M."/>
            <person name="Tulloss R.E."/>
            <person name="Uehling J."/>
            <person name="Grigoriev I.V."/>
            <person name="Vagvolgyi C."/>
            <person name="Papp T."/>
            <person name="Martin F.M."/>
            <person name="Miettinen O."/>
            <person name="Hibbett D.S."/>
            <person name="Nagy L.G."/>
        </authorList>
    </citation>
    <scope>NUCLEOTIDE SEQUENCE [LARGE SCALE GENOMIC DNA]</scope>
    <source>
        <strain evidence="1 2">NL-1719</strain>
    </source>
</reference>
<evidence type="ECO:0000313" key="2">
    <source>
        <dbReference type="Proteomes" id="UP000308600"/>
    </source>
</evidence>